<dbReference type="Pfam" id="PF03372">
    <property type="entry name" value="Exo_endo_phos"/>
    <property type="match status" value="1"/>
</dbReference>
<dbReference type="EMBL" id="JBDKWZ010000001">
    <property type="protein sequence ID" value="MEN7546745.1"/>
    <property type="molecule type" value="Genomic_DNA"/>
</dbReference>
<keyword evidence="1" id="KW-1133">Transmembrane helix</keyword>
<feature type="domain" description="Endonuclease/exonuclease/phosphatase" evidence="2">
    <location>
        <begin position="94"/>
        <end position="340"/>
    </location>
</feature>
<keyword evidence="1" id="KW-0472">Membrane</keyword>
<keyword evidence="1" id="KW-0812">Transmembrane</keyword>
<evidence type="ECO:0000313" key="4">
    <source>
        <dbReference type="Proteomes" id="UP001403385"/>
    </source>
</evidence>
<protein>
    <submittedName>
        <fullName evidence="3">Endonuclease/exonuclease/phosphatase family protein</fullName>
    </submittedName>
</protein>
<organism evidence="3 4">
    <name type="scientific">Rapidithrix thailandica</name>
    <dbReference type="NCBI Taxonomy" id="413964"/>
    <lineage>
        <taxon>Bacteria</taxon>
        <taxon>Pseudomonadati</taxon>
        <taxon>Bacteroidota</taxon>
        <taxon>Cytophagia</taxon>
        <taxon>Cytophagales</taxon>
        <taxon>Flammeovirgaceae</taxon>
        <taxon>Rapidithrix</taxon>
    </lineage>
</organism>
<name>A0AAW9RUJ9_9BACT</name>
<keyword evidence="3" id="KW-0378">Hydrolase</keyword>
<comment type="caution">
    <text evidence="3">The sequence shown here is derived from an EMBL/GenBank/DDBJ whole genome shotgun (WGS) entry which is preliminary data.</text>
</comment>
<keyword evidence="3" id="KW-0255">Endonuclease</keyword>
<dbReference type="InterPro" id="IPR005135">
    <property type="entry name" value="Endo/exonuclease/phosphatase"/>
</dbReference>
<dbReference type="GO" id="GO:0004519">
    <property type="term" value="F:endonuclease activity"/>
    <property type="evidence" value="ECO:0007669"/>
    <property type="project" value="UniProtKB-KW"/>
</dbReference>
<feature type="transmembrane region" description="Helical" evidence="1">
    <location>
        <begin position="7"/>
        <end position="24"/>
    </location>
</feature>
<proteinExistence type="predicted"/>
<evidence type="ECO:0000313" key="3">
    <source>
        <dbReference type="EMBL" id="MEN7546745.1"/>
    </source>
</evidence>
<keyword evidence="4" id="KW-1185">Reference proteome</keyword>
<dbReference type="GO" id="GO:0006506">
    <property type="term" value="P:GPI anchor biosynthetic process"/>
    <property type="evidence" value="ECO:0007669"/>
    <property type="project" value="TreeGrafter"/>
</dbReference>
<feature type="transmembrane region" description="Helical" evidence="1">
    <location>
        <begin position="30"/>
        <end position="54"/>
    </location>
</feature>
<dbReference type="InterPro" id="IPR036691">
    <property type="entry name" value="Endo/exonu/phosph_ase_sf"/>
</dbReference>
<dbReference type="SUPFAM" id="SSF56219">
    <property type="entry name" value="DNase I-like"/>
    <property type="match status" value="1"/>
</dbReference>
<evidence type="ECO:0000259" key="2">
    <source>
        <dbReference type="Pfam" id="PF03372"/>
    </source>
</evidence>
<dbReference type="Proteomes" id="UP001403385">
    <property type="component" value="Unassembled WGS sequence"/>
</dbReference>
<dbReference type="PANTHER" id="PTHR14859">
    <property type="entry name" value="CALCOFLUOR WHITE HYPERSENSITIVE PROTEIN PRECURSOR"/>
    <property type="match status" value="1"/>
</dbReference>
<gene>
    <name evidence="3" type="ORF">AAG747_02420</name>
</gene>
<dbReference type="Gene3D" id="3.60.10.10">
    <property type="entry name" value="Endonuclease/exonuclease/phosphatase"/>
    <property type="match status" value="1"/>
</dbReference>
<dbReference type="CDD" id="cd09084">
    <property type="entry name" value="EEP-2"/>
    <property type="match status" value="1"/>
</dbReference>
<dbReference type="PANTHER" id="PTHR14859:SF15">
    <property type="entry name" value="ENDONUCLEASE_EXONUCLEASE_PHOSPHATASE DOMAIN-CONTAINING PROTEIN"/>
    <property type="match status" value="1"/>
</dbReference>
<reference evidence="3 4" key="1">
    <citation type="submission" date="2024-04" db="EMBL/GenBank/DDBJ databases">
        <title>Novel genus in family Flammeovirgaceae.</title>
        <authorList>
            <person name="Nguyen T.H."/>
            <person name="Vuong T.Q."/>
            <person name="Le H."/>
            <person name="Kim S.-G."/>
        </authorList>
    </citation>
    <scope>NUCLEOTIDE SEQUENCE [LARGE SCALE GENOMIC DNA]</scope>
    <source>
        <strain evidence="3 4">JCM 23209</strain>
    </source>
</reference>
<sequence>MRFFLSLNKLVVLLTGLSYLSVWIPPDVFWPAGFGALLIPGFLFINVLFLFYWYSRKKWNMLFSALTLLLGYKFILASVAVTFHLDQDGEFRVMSYNARVFNVYEHLQSKKKEQRLDIVNWAVTNKAEIKCFQEYYNDPKSKEYNTTQQLSRNGQYQSFVHPTFVNKKGAEFGLAIFSIYPIVNKGEITFANRSNNTAIFADLKKGDDTVRVINVHLESMHIDQNLVVNTNDFKKSSKDLFRRMRRGFMVRSQQIKTLIDFIEESPHRIILCGDFNDTPYSYSYFQLGRHLLNAFEHTGNGLGFSFNGKLFFLRIDNQFFSENIDAGYYRTYREVAFSDHFPIEVVYSMD</sequence>
<accession>A0AAW9RUJ9</accession>
<dbReference type="InterPro" id="IPR051916">
    <property type="entry name" value="GPI-anchor_lipid_remodeler"/>
</dbReference>
<dbReference type="GO" id="GO:0016020">
    <property type="term" value="C:membrane"/>
    <property type="evidence" value="ECO:0007669"/>
    <property type="project" value="GOC"/>
</dbReference>
<dbReference type="RefSeq" id="WP_346819527.1">
    <property type="nucleotide sequence ID" value="NZ_JBDKWZ010000001.1"/>
</dbReference>
<dbReference type="AlphaFoldDB" id="A0AAW9RUJ9"/>
<evidence type="ECO:0000256" key="1">
    <source>
        <dbReference type="SAM" id="Phobius"/>
    </source>
</evidence>
<keyword evidence="3" id="KW-0540">Nuclease</keyword>
<feature type="transmembrane region" description="Helical" evidence="1">
    <location>
        <begin position="61"/>
        <end position="85"/>
    </location>
</feature>